<organism evidence="5 6">
    <name type="scientific">Acidisoma silvae</name>
    <dbReference type="NCBI Taxonomy" id="2802396"/>
    <lineage>
        <taxon>Bacteria</taxon>
        <taxon>Pseudomonadati</taxon>
        <taxon>Pseudomonadota</taxon>
        <taxon>Alphaproteobacteria</taxon>
        <taxon>Acetobacterales</taxon>
        <taxon>Acidocellaceae</taxon>
        <taxon>Acidisoma</taxon>
    </lineage>
</organism>
<reference evidence="5" key="2">
    <citation type="submission" date="2021-01" db="EMBL/GenBank/DDBJ databases">
        <authorList>
            <person name="Mieszkin S."/>
            <person name="Pouder E."/>
            <person name="Alain K."/>
        </authorList>
    </citation>
    <scope>NUCLEOTIDE SEQUENCE</scope>
    <source>
        <strain evidence="5">HW T2.11</strain>
    </source>
</reference>
<evidence type="ECO:0000313" key="6">
    <source>
        <dbReference type="Proteomes" id="UP000708298"/>
    </source>
</evidence>
<comment type="subcellular location">
    <subcellularLocation>
        <location evidence="1">Cell envelope</location>
    </subcellularLocation>
</comment>
<dbReference type="Proteomes" id="UP000708298">
    <property type="component" value="Unassembled WGS sequence"/>
</dbReference>
<comment type="caution">
    <text evidence="5">The sequence shown here is derived from an EMBL/GenBank/DDBJ whole genome shotgun (WGS) entry which is preliminary data.</text>
</comment>
<reference evidence="5" key="1">
    <citation type="journal article" date="2021" name="Microorganisms">
        <title>Acidisoma silvae sp. nov. and Acidisomacellulosilytica sp. nov., Two Acidophilic Bacteria Isolated from Decaying Wood, Hydrolyzing Cellulose and Producing Poly-3-hydroxybutyrate.</title>
        <authorList>
            <person name="Mieszkin S."/>
            <person name="Pouder E."/>
            <person name="Uroz S."/>
            <person name="Simon-Colin C."/>
            <person name="Alain K."/>
        </authorList>
    </citation>
    <scope>NUCLEOTIDE SEQUENCE</scope>
    <source>
        <strain evidence="5">HW T2.11</strain>
    </source>
</reference>
<evidence type="ECO:0000256" key="2">
    <source>
        <dbReference type="ARBA" id="ARBA00007639"/>
    </source>
</evidence>
<dbReference type="Gene3D" id="3.40.50.2300">
    <property type="match status" value="2"/>
</dbReference>
<accession>A0A963YW07</accession>
<evidence type="ECO:0000256" key="3">
    <source>
        <dbReference type="ARBA" id="ARBA00022729"/>
    </source>
</evidence>
<evidence type="ECO:0000256" key="1">
    <source>
        <dbReference type="ARBA" id="ARBA00004196"/>
    </source>
</evidence>
<proteinExistence type="inferred from homology"/>
<comment type="similarity">
    <text evidence="2">Belongs to the bacterial solute-binding protein 2 family.</text>
</comment>
<dbReference type="InterPro" id="IPR028082">
    <property type="entry name" value="Peripla_BP_I"/>
</dbReference>
<dbReference type="AlphaFoldDB" id="A0A963YW07"/>
<dbReference type="SUPFAM" id="SSF53822">
    <property type="entry name" value="Periplasmic binding protein-like I"/>
    <property type="match status" value="1"/>
</dbReference>
<dbReference type="InterPro" id="IPR025997">
    <property type="entry name" value="SBP_2_dom"/>
</dbReference>
<keyword evidence="3" id="KW-0732">Signal</keyword>
<sequence length="336" mass="34602">MGLTGNLGWHAAKAMRPVLGLTVPAALLAFGTTGAFAQGAKLLPESCKQPNPLIGVALPNTSNPYYIAMRQSFLDHGKAAGFNVVVSIADNSDSRQLSQIDAFIQQKVCAVALNAVDSGPGAAMATALSKAGIPVFTLNVSVDEADLKAQGGQIVQYVGPDQVEGGKVMGDATLASLGKTAKIIAGIVGDPQQLPTNERDTGFKQALSADSNATVTRVVNGLVQPDVSLKVAMEMLQGNPEMNVIFADTGPGAVGAIQAVKALGKADKVSIFAFCAADTKLEGPYKGCSAQQPATYAQISVQSIRGYIDGKDVKANVFLPVAVFTYGQTPPPGELG</sequence>
<feature type="domain" description="Periplasmic binding protein" evidence="4">
    <location>
        <begin position="54"/>
        <end position="311"/>
    </location>
</feature>
<dbReference type="PANTHER" id="PTHR46847:SF1">
    <property type="entry name" value="D-ALLOSE-BINDING PERIPLASMIC PROTEIN-RELATED"/>
    <property type="match status" value="1"/>
</dbReference>
<evidence type="ECO:0000259" key="4">
    <source>
        <dbReference type="Pfam" id="PF13407"/>
    </source>
</evidence>
<gene>
    <name evidence="5" type="ORF">ASILVAE211_23560</name>
</gene>
<keyword evidence="6" id="KW-1185">Reference proteome</keyword>
<evidence type="ECO:0000313" key="5">
    <source>
        <dbReference type="EMBL" id="MCB8878181.1"/>
    </source>
</evidence>
<dbReference type="GO" id="GO:0030313">
    <property type="term" value="C:cell envelope"/>
    <property type="evidence" value="ECO:0007669"/>
    <property type="project" value="UniProtKB-SubCell"/>
</dbReference>
<dbReference type="Pfam" id="PF13407">
    <property type="entry name" value="Peripla_BP_4"/>
    <property type="match status" value="1"/>
</dbReference>
<dbReference type="RefSeq" id="WP_227323827.1">
    <property type="nucleotide sequence ID" value="NZ_JAESVB010000026.1"/>
</dbReference>
<name>A0A963YW07_9PROT</name>
<dbReference type="GO" id="GO:0030246">
    <property type="term" value="F:carbohydrate binding"/>
    <property type="evidence" value="ECO:0007669"/>
    <property type="project" value="UniProtKB-ARBA"/>
</dbReference>
<dbReference type="EMBL" id="JAESVB010000026">
    <property type="protein sequence ID" value="MCB8878181.1"/>
    <property type="molecule type" value="Genomic_DNA"/>
</dbReference>
<dbReference type="PANTHER" id="PTHR46847">
    <property type="entry name" value="D-ALLOSE-BINDING PERIPLASMIC PROTEIN-RELATED"/>
    <property type="match status" value="1"/>
</dbReference>
<protein>
    <submittedName>
        <fullName evidence="5">Substrate-binding domain-containing protein</fullName>
    </submittedName>
</protein>